<dbReference type="AlphaFoldDB" id="A0AA39I8I7"/>
<accession>A0AA39I8I7</accession>
<feature type="signal peptide" evidence="1">
    <location>
        <begin position="1"/>
        <end position="18"/>
    </location>
</feature>
<proteinExistence type="predicted"/>
<reference evidence="2" key="1">
    <citation type="submission" date="2023-06" db="EMBL/GenBank/DDBJ databases">
        <title>Genomic analysis of the entomopathogenic nematode Steinernema hermaphroditum.</title>
        <authorList>
            <person name="Schwarz E.M."/>
            <person name="Heppert J.K."/>
            <person name="Baniya A."/>
            <person name="Schwartz H.T."/>
            <person name="Tan C.-H."/>
            <person name="Antoshechkin I."/>
            <person name="Sternberg P.W."/>
            <person name="Goodrich-Blair H."/>
            <person name="Dillman A.R."/>
        </authorList>
    </citation>
    <scope>NUCLEOTIDE SEQUENCE</scope>
    <source>
        <strain evidence="2">PS9179</strain>
        <tissue evidence="2">Whole animal</tissue>
    </source>
</reference>
<feature type="chain" id="PRO_5041261008" description="C-type lectin domain-containing protein" evidence="1">
    <location>
        <begin position="19"/>
        <end position="214"/>
    </location>
</feature>
<evidence type="ECO:0008006" key="4">
    <source>
        <dbReference type="Google" id="ProtNLM"/>
    </source>
</evidence>
<keyword evidence="1" id="KW-0732">Signal</keyword>
<dbReference type="EMBL" id="JAUCMV010000002">
    <property type="protein sequence ID" value="KAK0419796.1"/>
    <property type="molecule type" value="Genomic_DNA"/>
</dbReference>
<dbReference type="Proteomes" id="UP001175271">
    <property type="component" value="Unassembled WGS sequence"/>
</dbReference>
<evidence type="ECO:0000313" key="3">
    <source>
        <dbReference type="Proteomes" id="UP001175271"/>
    </source>
</evidence>
<evidence type="ECO:0000256" key="1">
    <source>
        <dbReference type="SAM" id="SignalP"/>
    </source>
</evidence>
<sequence length="214" mass="25084">MMIFLPLVLLALLPAADAYYFDKRYFSDKYFIYVTYKVRTYDAWFAGTDSYMRFSFGYVNETTNKLVYFYENPPIRPGDGHFEAGQVDNYHDTLKDSRYRKIEEECGRETSTEDEYLACLTRPNIVFIEMIKNYKKGWDVDREWLPDKFDVTVGVHHWENGVWAGDVSGQSQFLVNGDWLDGTSSYYLRATKNGERCSVHKGTAKIANRYSKCR</sequence>
<gene>
    <name evidence="2" type="ORF">QR680_014323</name>
</gene>
<evidence type="ECO:0000313" key="2">
    <source>
        <dbReference type="EMBL" id="KAK0419796.1"/>
    </source>
</evidence>
<name>A0AA39I8I7_9BILA</name>
<comment type="caution">
    <text evidence="2">The sequence shown here is derived from an EMBL/GenBank/DDBJ whole genome shotgun (WGS) entry which is preliminary data.</text>
</comment>
<keyword evidence="3" id="KW-1185">Reference proteome</keyword>
<protein>
    <recommendedName>
        <fullName evidence="4">C-type lectin domain-containing protein</fullName>
    </recommendedName>
</protein>
<organism evidence="2 3">
    <name type="scientific">Steinernema hermaphroditum</name>
    <dbReference type="NCBI Taxonomy" id="289476"/>
    <lineage>
        <taxon>Eukaryota</taxon>
        <taxon>Metazoa</taxon>
        <taxon>Ecdysozoa</taxon>
        <taxon>Nematoda</taxon>
        <taxon>Chromadorea</taxon>
        <taxon>Rhabditida</taxon>
        <taxon>Tylenchina</taxon>
        <taxon>Panagrolaimomorpha</taxon>
        <taxon>Strongyloidoidea</taxon>
        <taxon>Steinernematidae</taxon>
        <taxon>Steinernema</taxon>
    </lineage>
</organism>